<dbReference type="AlphaFoldDB" id="A0A8S1CGP6"/>
<gene>
    <name evidence="3" type="ORF">CLODIP_2_CD12296</name>
</gene>
<feature type="coiled-coil region" evidence="1">
    <location>
        <begin position="712"/>
        <end position="799"/>
    </location>
</feature>
<dbReference type="Proteomes" id="UP000494165">
    <property type="component" value="Unassembled WGS sequence"/>
</dbReference>
<comment type="caution">
    <text evidence="3">The sequence shown here is derived from an EMBL/GenBank/DDBJ whole genome shotgun (WGS) entry which is preliminary data.</text>
</comment>
<protein>
    <recommendedName>
        <fullName evidence="5">Protein CIP2A</fullName>
    </recommendedName>
</protein>
<evidence type="ECO:0000313" key="3">
    <source>
        <dbReference type="EMBL" id="CAB3369416.1"/>
    </source>
</evidence>
<evidence type="ECO:0000256" key="2">
    <source>
        <dbReference type="SAM" id="MobiDB-lite"/>
    </source>
</evidence>
<name>A0A8S1CGP6_9INSE</name>
<evidence type="ECO:0008006" key="5">
    <source>
        <dbReference type="Google" id="ProtNLM"/>
    </source>
</evidence>
<sequence length="811" mass="92100">MNDESADVESCTVANNSDNSDGKEDCVISKALDIARGISAASENEEKIILLGNLRRLIDMAQCETTALDNLNYQGGHGLLESVKNPFLKGEPGLLVNFIDALGLLLESSLKSGVQDSLALLNVLLRVTSNDYGQRVVASNKRIMTWLFLKLNPEDPTMFNNRESEIMDIILSLLKRCSRVYRVQIYEGWLREVVDWMKTQLVQDTELKDRQSKIVLEILLNICSSNRGRLPLIEQSGLKQLLLQISKLMSNKTDDIQIFTARLQLLLTPYDLGIDDGTLVPLSIVRIIGILQQTMENQSQTALLVSCLEYLNDIVNFSPCMVQLHERNWLLLIEEFLSFSNEEKKTWYNNLAEPLLSLLLSLHCDEVKLSISESTSDVINNCAAEFCLIILSDVLGACDVHNAAINSIKSKIFLLLAKSLASAEVWSRVSSIREQNTVSKLLIKILETLISDRFYVEDFDLPYSVSAAKLLTRVASLDQTFSETLNDILKNSLLFDGTGSMSHDQVLACVVLATHLADSFPESWLSKSQEFFERDDVCKQIVNALRFASHDLVLDLNFAIAKLSTKKGNCRLRKYLRRADSGNSTIHSFQDSFQLGSTFSSNKSLRNTLDSASRKELIAEYEEKIQSLNFEREQCQKTINSMKDLVDFYMSKEKFMENERAKLGIRNLEQIAENENMMRELRVKGQKIKEMQHYDAKLKQLLDEVRVDLGSKTKALAELSEVKIRLEKTINELSEDLELHKKDLAVHEQKISKYRQLAQDNKLEMAELKEALAKQDETLKAFKESNKEMLAELEELRRFKENILNITSKSK</sequence>
<reference evidence="3 4" key="1">
    <citation type="submission" date="2020-04" db="EMBL/GenBank/DDBJ databases">
        <authorList>
            <person name="Alioto T."/>
            <person name="Alioto T."/>
            <person name="Gomez Garrido J."/>
        </authorList>
    </citation>
    <scope>NUCLEOTIDE SEQUENCE [LARGE SCALE GENOMIC DNA]</scope>
</reference>
<dbReference type="EMBL" id="CADEPI010000045">
    <property type="protein sequence ID" value="CAB3369416.1"/>
    <property type="molecule type" value="Genomic_DNA"/>
</dbReference>
<evidence type="ECO:0000256" key="1">
    <source>
        <dbReference type="SAM" id="Coils"/>
    </source>
</evidence>
<feature type="region of interest" description="Disordered" evidence="2">
    <location>
        <begin position="1"/>
        <end position="22"/>
    </location>
</feature>
<evidence type="ECO:0000313" key="4">
    <source>
        <dbReference type="Proteomes" id="UP000494165"/>
    </source>
</evidence>
<proteinExistence type="predicted"/>
<keyword evidence="1" id="KW-0175">Coiled coil</keyword>
<accession>A0A8S1CGP6</accession>
<organism evidence="3 4">
    <name type="scientific">Cloeon dipterum</name>
    <dbReference type="NCBI Taxonomy" id="197152"/>
    <lineage>
        <taxon>Eukaryota</taxon>
        <taxon>Metazoa</taxon>
        <taxon>Ecdysozoa</taxon>
        <taxon>Arthropoda</taxon>
        <taxon>Hexapoda</taxon>
        <taxon>Insecta</taxon>
        <taxon>Pterygota</taxon>
        <taxon>Palaeoptera</taxon>
        <taxon>Ephemeroptera</taxon>
        <taxon>Pisciforma</taxon>
        <taxon>Baetidae</taxon>
        <taxon>Cloeon</taxon>
    </lineage>
</organism>
<keyword evidence="4" id="KW-1185">Reference proteome</keyword>